<evidence type="ECO:0000313" key="1">
    <source>
        <dbReference type="EMBL" id="PSJ18444.1"/>
    </source>
</evidence>
<organism evidence="1 2">
    <name type="scientific">Nitrosomonas supralitoralis</name>
    <dbReference type="NCBI Taxonomy" id="2116706"/>
    <lineage>
        <taxon>Bacteria</taxon>
        <taxon>Pseudomonadati</taxon>
        <taxon>Pseudomonadota</taxon>
        <taxon>Betaproteobacteria</taxon>
        <taxon>Nitrosomonadales</taxon>
        <taxon>Nitrosomonadaceae</taxon>
        <taxon>Nitrosomonas</taxon>
    </lineage>
</organism>
<name>A0A2P7NYB3_9PROT</name>
<reference evidence="1 2" key="1">
    <citation type="submission" date="2018-03" db="EMBL/GenBank/DDBJ databases">
        <title>Draft genome of Nitrosomonas supralitoralis APG5.</title>
        <authorList>
            <person name="Urakawa H."/>
            <person name="Lopez J.V."/>
        </authorList>
    </citation>
    <scope>NUCLEOTIDE SEQUENCE [LARGE SCALE GENOMIC DNA]</scope>
    <source>
        <strain evidence="1 2">APG5</strain>
    </source>
</reference>
<proteinExistence type="predicted"/>
<gene>
    <name evidence="1" type="ORF">C7H79_02335</name>
</gene>
<dbReference type="AlphaFoldDB" id="A0A2P7NYB3"/>
<sequence>MIKPLFGAQDDEWVTMVGRYLLNMGAIEMATRSIIVKVTGSDSAPIFSDNLAARIGFVRKHYPREDKDKHSAAMVTFEVALKLTTFRNIVAHSPIAVTEAKDGTFTILGILGLTPTSIENVGELISLEELKGRVNESSAIARRLLDMQPDYVRVLPS</sequence>
<dbReference type="Proteomes" id="UP000241912">
    <property type="component" value="Unassembled WGS sequence"/>
</dbReference>
<evidence type="ECO:0000313" key="2">
    <source>
        <dbReference type="Proteomes" id="UP000241912"/>
    </source>
</evidence>
<accession>A0A2P7NYB3</accession>
<protein>
    <submittedName>
        <fullName evidence="1">Uncharacterized protein</fullName>
    </submittedName>
</protein>
<dbReference type="EMBL" id="PXXU01000005">
    <property type="protein sequence ID" value="PSJ18444.1"/>
    <property type="molecule type" value="Genomic_DNA"/>
</dbReference>
<comment type="caution">
    <text evidence="1">The sequence shown here is derived from an EMBL/GenBank/DDBJ whole genome shotgun (WGS) entry which is preliminary data.</text>
</comment>
<keyword evidence="2" id="KW-1185">Reference proteome</keyword>